<feature type="compositionally biased region" description="Polar residues" evidence="12">
    <location>
        <begin position="185"/>
        <end position="196"/>
    </location>
</feature>
<feature type="compositionally biased region" description="Basic and acidic residues" evidence="12">
    <location>
        <begin position="150"/>
        <end position="161"/>
    </location>
</feature>
<reference evidence="14 15" key="1">
    <citation type="submission" date="2025-04" db="UniProtKB">
        <authorList>
            <consortium name="RefSeq"/>
        </authorList>
    </citation>
    <scope>IDENTIFICATION</scope>
</reference>
<comment type="similarity">
    <text evidence="3">Belongs to the RITA family.</text>
</comment>
<feature type="region of interest" description="Disordered" evidence="12">
    <location>
        <begin position="1"/>
        <end position="35"/>
    </location>
</feature>
<dbReference type="GO" id="GO:0005634">
    <property type="term" value="C:nucleus"/>
    <property type="evidence" value="ECO:0007669"/>
    <property type="project" value="UniProtKB-SubCell"/>
</dbReference>
<proteinExistence type="inferred from homology"/>
<dbReference type="InterPro" id="IPR031418">
    <property type="entry name" value="RITA1"/>
</dbReference>
<dbReference type="GO" id="GO:0051168">
    <property type="term" value="P:nuclear export"/>
    <property type="evidence" value="ECO:0007669"/>
    <property type="project" value="InterPro"/>
</dbReference>
<feature type="compositionally biased region" description="Polar residues" evidence="12">
    <location>
        <begin position="16"/>
        <end position="30"/>
    </location>
</feature>
<dbReference type="OrthoDB" id="10061257at2759"/>
<keyword evidence="7" id="KW-0524">Neurogenesis</keyword>
<dbReference type="GO" id="GO:0007219">
    <property type="term" value="P:Notch signaling pathway"/>
    <property type="evidence" value="ECO:0007669"/>
    <property type="project" value="UniProtKB-KW"/>
</dbReference>
<dbReference type="Proteomes" id="UP001165740">
    <property type="component" value="Chromosome 17"/>
</dbReference>
<gene>
    <name evidence="14 15" type="primary">LOC106059165</name>
</gene>
<dbReference type="RefSeq" id="XP_013072175.2">
    <property type="nucleotide sequence ID" value="XM_013216721.2"/>
</dbReference>
<organism evidence="13 15">
    <name type="scientific">Biomphalaria glabrata</name>
    <name type="common">Bloodfluke planorb</name>
    <name type="synonym">Freshwater snail</name>
    <dbReference type="NCBI Taxonomy" id="6526"/>
    <lineage>
        <taxon>Eukaryota</taxon>
        <taxon>Metazoa</taxon>
        <taxon>Spiralia</taxon>
        <taxon>Lophotrochozoa</taxon>
        <taxon>Mollusca</taxon>
        <taxon>Gastropoda</taxon>
        <taxon>Heterobranchia</taxon>
        <taxon>Euthyneura</taxon>
        <taxon>Panpulmonata</taxon>
        <taxon>Hygrophila</taxon>
        <taxon>Lymnaeoidea</taxon>
        <taxon>Planorbidae</taxon>
        <taxon>Biomphalaria</taxon>
    </lineage>
</organism>
<evidence type="ECO:0000256" key="2">
    <source>
        <dbReference type="ARBA" id="ARBA00004496"/>
    </source>
</evidence>
<sequence>MSNEDFVLTGSRPPSVLSNYRPNSAKQNGYHTIARKSSVDETLFRSYYTTKLDEPVSLDKPPWEYPHIEKTLSAKKSQESTKAKYNGPPLLWCPTPREVSHTKSKQKPGPNDPLYLWNTKHHYRHLKHTPSFIDETLFGSRLEKPSFKAPWNEKKKGEKIAPRPLLWGPPMKGQLSDTDVRHTVNDSFQRPSSARSTGRPVWKP</sequence>
<dbReference type="PANTHER" id="PTHR34917">
    <property type="entry name" value="RBPJ-INTERACTING AND TUBULIN-ASSOCIATED PROTEIN 1"/>
    <property type="match status" value="1"/>
</dbReference>
<feature type="region of interest" description="Disordered" evidence="12">
    <location>
        <begin position="150"/>
        <end position="204"/>
    </location>
</feature>
<comment type="subunit">
    <text evidence="4">Interacts with RBPJ/RBPSUH.</text>
</comment>
<evidence type="ECO:0000256" key="11">
    <source>
        <dbReference type="ARBA" id="ARBA00031318"/>
    </source>
</evidence>
<dbReference type="AlphaFoldDB" id="A0A9U8E4A5"/>
<evidence type="ECO:0000256" key="1">
    <source>
        <dbReference type="ARBA" id="ARBA00004123"/>
    </source>
</evidence>
<keyword evidence="13" id="KW-1185">Reference proteome</keyword>
<dbReference type="Pfam" id="PF17066">
    <property type="entry name" value="RITA"/>
    <property type="match status" value="1"/>
</dbReference>
<dbReference type="KEGG" id="bgt:106059165"/>
<evidence type="ECO:0000256" key="7">
    <source>
        <dbReference type="ARBA" id="ARBA00022902"/>
    </source>
</evidence>
<evidence type="ECO:0000313" key="15">
    <source>
        <dbReference type="RefSeq" id="XP_013072177.2"/>
    </source>
</evidence>
<dbReference type="PANTHER" id="PTHR34917:SF1">
    <property type="entry name" value="RBPJ-INTERACTING AND TUBULIN-ASSOCIATED PROTEIN 1"/>
    <property type="match status" value="1"/>
</dbReference>
<evidence type="ECO:0000313" key="14">
    <source>
        <dbReference type="RefSeq" id="XP_013072175.2"/>
    </source>
</evidence>
<evidence type="ECO:0000256" key="12">
    <source>
        <dbReference type="SAM" id="MobiDB-lite"/>
    </source>
</evidence>
<feature type="region of interest" description="Disordered" evidence="12">
    <location>
        <begin position="74"/>
        <end position="113"/>
    </location>
</feature>
<evidence type="ECO:0000256" key="4">
    <source>
        <dbReference type="ARBA" id="ARBA00011667"/>
    </source>
</evidence>
<comment type="subcellular location">
    <subcellularLocation>
        <location evidence="2">Cytoplasm</location>
    </subcellularLocation>
    <subcellularLocation>
        <location evidence="1">Nucleus</location>
    </subcellularLocation>
</comment>
<keyword evidence="8" id="KW-0914">Notch signaling pathway</keyword>
<evidence type="ECO:0000256" key="6">
    <source>
        <dbReference type="ARBA" id="ARBA00022490"/>
    </source>
</evidence>
<evidence type="ECO:0000256" key="3">
    <source>
        <dbReference type="ARBA" id="ARBA00010906"/>
    </source>
</evidence>
<keyword evidence="9" id="KW-0539">Nucleus</keyword>
<keyword evidence="6" id="KW-0963">Cytoplasm</keyword>
<dbReference type="GO" id="GO:0015631">
    <property type="term" value="F:tubulin binding"/>
    <property type="evidence" value="ECO:0007669"/>
    <property type="project" value="InterPro"/>
</dbReference>
<dbReference type="GO" id="GO:0005737">
    <property type="term" value="C:cytoplasm"/>
    <property type="evidence" value="ECO:0007669"/>
    <property type="project" value="UniProtKB-SubCell"/>
</dbReference>
<dbReference type="OMA" id="FEAPWAE"/>
<evidence type="ECO:0000256" key="8">
    <source>
        <dbReference type="ARBA" id="ARBA00022976"/>
    </source>
</evidence>
<accession>A0A9U8E4A5</accession>
<name>A0A9U8E4A5_BIOGL</name>
<dbReference type="GO" id="GO:0045746">
    <property type="term" value="P:negative regulation of Notch signaling pathway"/>
    <property type="evidence" value="ECO:0007669"/>
    <property type="project" value="TreeGrafter"/>
</dbReference>
<evidence type="ECO:0000256" key="10">
    <source>
        <dbReference type="ARBA" id="ARBA00024957"/>
    </source>
</evidence>
<evidence type="ECO:0000256" key="9">
    <source>
        <dbReference type="ARBA" id="ARBA00023242"/>
    </source>
</evidence>
<evidence type="ECO:0000313" key="13">
    <source>
        <dbReference type="Proteomes" id="UP001165740"/>
    </source>
</evidence>
<dbReference type="GeneID" id="106059165"/>
<protein>
    <recommendedName>
        <fullName evidence="5">RBPJ-interacting and tubulin-associated protein 1</fullName>
    </recommendedName>
    <alternativeName>
        <fullName evidence="11">RBPJ-interacting and tubulin-associated protein</fullName>
    </alternativeName>
</protein>
<comment type="function">
    <text evidence="10">Tubulin-binding protein that acts as a negative regulator of Notch signaling pathway. Shuttles between the cytoplasm and the nucleus and mediates the nuclear export of RBPJ/RBPSUH, thereby preventing the interaction between RBPJ/RBPSUH and NICD product of Notch proteins (Notch intracellular domain), leading to down-regulate Notch-mediated transcription. May play a role in neurogenesis.</text>
</comment>
<dbReference type="GO" id="GO:0007399">
    <property type="term" value="P:nervous system development"/>
    <property type="evidence" value="ECO:0007669"/>
    <property type="project" value="UniProtKB-KW"/>
</dbReference>
<dbReference type="RefSeq" id="XP_013072177.2">
    <property type="nucleotide sequence ID" value="XM_013216723.2"/>
</dbReference>
<evidence type="ECO:0000256" key="5">
    <source>
        <dbReference type="ARBA" id="ARBA00014447"/>
    </source>
</evidence>